<evidence type="ECO:0000313" key="1">
    <source>
        <dbReference type="EMBL" id="CDW30590.1"/>
    </source>
</evidence>
<name>A0A0K2TXM1_LEPSM</name>
<feature type="non-terminal residue" evidence="1">
    <location>
        <position position="1"/>
    </location>
</feature>
<accession>A0A0K2TXM1</accession>
<organism evidence="1">
    <name type="scientific">Lepeophtheirus salmonis</name>
    <name type="common">Salmon louse</name>
    <name type="synonym">Caligus salmonis</name>
    <dbReference type="NCBI Taxonomy" id="72036"/>
    <lineage>
        <taxon>Eukaryota</taxon>
        <taxon>Metazoa</taxon>
        <taxon>Ecdysozoa</taxon>
        <taxon>Arthropoda</taxon>
        <taxon>Crustacea</taxon>
        <taxon>Multicrustacea</taxon>
        <taxon>Hexanauplia</taxon>
        <taxon>Copepoda</taxon>
        <taxon>Siphonostomatoida</taxon>
        <taxon>Caligidae</taxon>
        <taxon>Lepeophtheirus</taxon>
    </lineage>
</organism>
<proteinExistence type="predicted"/>
<dbReference type="AlphaFoldDB" id="A0A0K2TXM1"/>
<sequence>RSPQLELFFRIVSIVKIFFSEYLSLLNAEDRHPLPLCIFDRTKTEQTLNCCFFVSSFELYQYKIVRLLELRLDDLEVDSNF</sequence>
<reference evidence="1" key="1">
    <citation type="submission" date="2014-05" db="EMBL/GenBank/DDBJ databases">
        <authorList>
            <person name="Chronopoulou M."/>
        </authorList>
    </citation>
    <scope>NUCLEOTIDE SEQUENCE</scope>
    <source>
        <tissue evidence="1">Whole organism</tissue>
    </source>
</reference>
<dbReference type="EMBL" id="HACA01013229">
    <property type="protein sequence ID" value="CDW30590.1"/>
    <property type="molecule type" value="Transcribed_RNA"/>
</dbReference>
<protein>
    <submittedName>
        <fullName evidence="1">Uncharacterized protein</fullName>
    </submittedName>
</protein>